<evidence type="ECO:0000313" key="18">
    <source>
        <dbReference type="Proteomes" id="UP000320055"/>
    </source>
</evidence>
<dbReference type="EC" id="2.3.1.180" evidence="14"/>
<sequence length="341" mass="36173">MNNIGMGMAITGCGSAAPQAVLTNDHLSQIVETSDEWINSRTGMKHRHISSETESLSQLSAEAAQNAIAMAGISPNDVDLIILATSTPDDLFGSAVKVQHLMGATRAVAFDLTAACSGFTFALITAAQYIRTGMSKNVVVIGADLLSRWVDWSDRTTCVLFGDGAGAVVCQGIENSDLAVGEARCGRLLAYGMYSDGNQNNCLNLPYQGQSKPLTEEITAQSGTYQPITMNGREVYRFAVAKVPEAIEKAMFTAGLSNEDIDWLLLHQANQRIMDAVAKRLKLPKAKILSNIADYGNTSAASIPLALDAAVREGKVKPGHIVAASGFGAGLTWSAAIFQWG</sequence>
<evidence type="ECO:0000256" key="4">
    <source>
        <dbReference type="ARBA" id="ARBA00022679"/>
    </source>
</evidence>
<feature type="active site" evidence="14">
    <location>
        <position position="267"/>
    </location>
</feature>
<feature type="region of interest" description="ACP-binding" evidence="14">
    <location>
        <begin position="268"/>
        <end position="272"/>
    </location>
</feature>
<comment type="subcellular location">
    <subcellularLocation>
        <location evidence="14">Cytoplasm</location>
    </subcellularLocation>
</comment>
<accession>A0A563VTH5</accession>
<evidence type="ECO:0000256" key="8">
    <source>
        <dbReference type="ARBA" id="ARBA00023268"/>
    </source>
</evidence>
<comment type="function">
    <text evidence="14">Catalyzes the condensation reaction of fatty acid synthesis by the addition to an acyl acceptor of two carbons from malonyl-ACP. Catalyzes the first condensation reaction which initiates fatty acid synthesis and may therefore play a role in governing the total rate of fatty acid production. Possesses both acetoacetyl-ACP synthase and acetyl transacylase activities. Its substrate specificity determines the biosynthesis of branched-chain and/or straight-chain of fatty acids.</text>
</comment>
<dbReference type="Pfam" id="PF08541">
    <property type="entry name" value="ACP_syn_III_C"/>
    <property type="match status" value="1"/>
</dbReference>
<comment type="pathway">
    <text evidence="1 14">Lipid metabolism; fatty acid biosynthesis.</text>
</comment>
<dbReference type="GO" id="GO:0004315">
    <property type="term" value="F:3-oxoacyl-[acyl-carrier-protein] synthase activity"/>
    <property type="evidence" value="ECO:0007669"/>
    <property type="project" value="InterPro"/>
</dbReference>
<comment type="catalytic activity">
    <reaction evidence="10">
        <text>malonyl-[ACP] + acetyl-CoA + H(+) = 3-oxobutanoyl-[ACP] + CO2 + CoA</text>
        <dbReference type="Rhea" id="RHEA:12080"/>
        <dbReference type="Rhea" id="RHEA-COMP:9623"/>
        <dbReference type="Rhea" id="RHEA-COMP:9625"/>
        <dbReference type="ChEBI" id="CHEBI:15378"/>
        <dbReference type="ChEBI" id="CHEBI:16526"/>
        <dbReference type="ChEBI" id="CHEBI:57287"/>
        <dbReference type="ChEBI" id="CHEBI:57288"/>
        <dbReference type="ChEBI" id="CHEBI:78449"/>
        <dbReference type="ChEBI" id="CHEBI:78450"/>
        <dbReference type="EC" id="2.3.1.180"/>
    </reaction>
    <physiologicalReaction direction="left-to-right" evidence="10">
        <dbReference type="Rhea" id="RHEA:12081"/>
    </physiologicalReaction>
</comment>
<evidence type="ECO:0000256" key="6">
    <source>
        <dbReference type="ARBA" id="ARBA00023098"/>
    </source>
</evidence>
<feature type="active site" evidence="14">
    <location>
        <position position="116"/>
    </location>
</feature>
<dbReference type="InterPro" id="IPR016039">
    <property type="entry name" value="Thiolase-like"/>
</dbReference>
<evidence type="ECO:0000256" key="5">
    <source>
        <dbReference type="ARBA" id="ARBA00022832"/>
    </source>
</evidence>
<comment type="catalytic activity">
    <reaction evidence="12">
        <text>2-methylpropanoyl-CoA + malonyl-[ACP] + H(+) = 4-methyl-3-oxopentanoyl-[ACP] + CO2 + CoA</text>
        <dbReference type="Rhea" id="RHEA:42268"/>
        <dbReference type="Rhea" id="RHEA-COMP:9623"/>
        <dbReference type="Rhea" id="RHEA-COMP:9940"/>
        <dbReference type="ChEBI" id="CHEBI:15378"/>
        <dbReference type="ChEBI" id="CHEBI:16526"/>
        <dbReference type="ChEBI" id="CHEBI:57287"/>
        <dbReference type="ChEBI" id="CHEBI:57338"/>
        <dbReference type="ChEBI" id="CHEBI:78449"/>
        <dbReference type="ChEBI" id="CHEBI:78820"/>
        <dbReference type="EC" id="2.3.1.300"/>
    </reaction>
    <physiologicalReaction direction="left-to-right" evidence="12">
        <dbReference type="Rhea" id="RHEA:42269"/>
    </physiologicalReaction>
</comment>
<dbReference type="PANTHER" id="PTHR43091">
    <property type="entry name" value="3-OXOACYL-[ACYL-CARRIER-PROTEIN] SYNTHASE"/>
    <property type="match status" value="1"/>
</dbReference>
<dbReference type="CDD" id="cd00830">
    <property type="entry name" value="KAS_III"/>
    <property type="match status" value="1"/>
</dbReference>
<evidence type="ECO:0000256" key="9">
    <source>
        <dbReference type="ARBA" id="ARBA00023315"/>
    </source>
</evidence>
<dbReference type="PANTHER" id="PTHR43091:SF1">
    <property type="entry name" value="BETA-KETOACYL-[ACYL-CARRIER-PROTEIN] SYNTHASE III, CHLOROPLASTIC"/>
    <property type="match status" value="1"/>
</dbReference>
<feature type="active site" evidence="14">
    <location>
        <position position="297"/>
    </location>
</feature>
<comment type="catalytic activity">
    <reaction evidence="13">
        <text>3-methylbutanoyl-CoA + malonyl-[ACP] + H(+) = 5-methyl-3-oxohexanoyl-[ACP] + CO2 + CoA</text>
        <dbReference type="Rhea" id="RHEA:42272"/>
        <dbReference type="Rhea" id="RHEA-COMP:9623"/>
        <dbReference type="Rhea" id="RHEA-COMP:9941"/>
        <dbReference type="ChEBI" id="CHEBI:15378"/>
        <dbReference type="ChEBI" id="CHEBI:16526"/>
        <dbReference type="ChEBI" id="CHEBI:57287"/>
        <dbReference type="ChEBI" id="CHEBI:57345"/>
        <dbReference type="ChEBI" id="CHEBI:78449"/>
        <dbReference type="ChEBI" id="CHEBI:78822"/>
        <dbReference type="EC" id="2.3.1.300"/>
    </reaction>
    <physiologicalReaction direction="left-to-right" evidence="13">
        <dbReference type="Rhea" id="RHEA:42273"/>
    </physiologicalReaction>
</comment>
<evidence type="ECO:0000256" key="3">
    <source>
        <dbReference type="ARBA" id="ARBA00022516"/>
    </source>
</evidence>
<dbReference type="InterPro" id="IPR013751">
    <property type="entry name" value="ACP_syn_III_N"/>
</dbReference>
<keyword evidence="9 14" id="KW-0012">Acyltransferase</keyword>
<dbReference type="Pfam" id="PF08545">
    <property type="entry name" value="ACP_syn_III"/>
    <property type="match status" value="1"/>
</dbReference>
<dbReference type="UniPathway" id="UPA00094"/>
<evidence type="ECO:0000256" key="11">
    <source>
        <dbReference type="ARBA" id="ARBA00052407"/>
    </source>
</evidence>
<dbReference type="NCBIfam" id="TIGR00747">
    <property type="entry name" value="fabH"/>
    <property type="match status" value="1"/>
</dbReference>
<dbReference type="HAMAP" id="MF_01815">
    <property type="entry name" value="FabH"/>
    <property type="match status" value="1"/>
</dbReference>
<dbReference type="GO" id="GO:0006633">
    <property type="term" value="P:fatty acid biosynthetic process"/>
    <property type="evidence" value="ECO:0007669"/>
    <property type="project" value="UniProtKB-UniRule"/>
</dbReference>
<keyword evidence="5 14" id="KW-0276">Fatty acid metabolism</keyword>
<evidence type="ECO:0000256" key="13">
    <source>
        <dbReference type="ARBA" id="ARBA00052985"/>
    </source>
</evidence>
<evidence type="ECO:0000256" key="12">
    <source>
        <dbReference type="ARBA" id="ARBA00052467"/>
    </source>
</evidence>
<evidence type="ECO:0000259" key="16">
    <source>
        <dbReference type="Pfam" id="PF08545"/>
    </source>
</evidence>
<comment type="similarity">
    <text evidence="2 14">Belongs to the thiolase-like superfamily. FabH family.</text>
</comment>
<dbReference type="AlphaFoldDB" id="A0A563VTH5"/>
<name>A0A563VTH5_9CYAN</name>
<gene>
    <name evidence="14 17" type="primary">fabH</name>
    <name evidence="17" type="ORF">H1P_2710005</name>
</gene>
<evidence type="ECO:0000256" key="7">
    <source>
        <dbReference type="ARBA" id="ARBA00023160"/>
    </source>
</evidence>
<keyword evidence="8 14" id="KW-0511">Multifunctional enzyme</keyword>
<comment type="subunit">
    <text evidence="14">Homodimer.</text>
</comment>
<feature type="domain" description="Beta-ketoacyl-[acyl-carrier-protein] synthase III C-terminal" evidence="15">
    <location>
        <begin position="253"/>
        <end position="340"/>
    </location>
</feature>
<dbReference type="FunFam" id="3.40.47.10:FF:000004">
    <property type="entry name" value="3-oxoacyl-[acyl-carrier-protein] synthase 3"/>
    <property type="match status" value="1"/>
</dbReference>
<keyword evidence="14" id="KW-0963">Cytoplasm</keyword>
<keyword evidence="6 14" id="KW-0443">Lipid metabolism</keyword>
<keyword evidence="18" id="KW-1185">Reference proteome</keyword>
<comment type="catalytic activity">
    <reaction evidence="11">
        <text>(2S)-2-methylbutanoyl-CoA + malonyl-[ACP] + H(+) = (4S)-4-methyl-3-oxohexanoyl-[ACP] + CO2 + CoA</text>
        <dbReference type="Rhea" id="RHEA:42276"/>
        <dbReference type="Rhea" id="RHEA-COMP:9623"/>
        <dbReference type="Rhea" id="RHEA-COMP:17148"/>
        <dbReference type="ChEBI" id="CHEBI:15378"/>
        <dbReference type="ChEBI" id="CHEBI:16526"/>
        <dbReference type="ChEBI" id="CHEBI:57287"/>
        <dbReference type="ChEBI" id="CHEBI:78449"/>
        <dbReference type="ChEBI" id="CHEBI:88166"/>
        <dbReference type="ChEBI" id="CHEBI:167462"/>
        <dbReference type="EC" id="2.3.1.300"/>
    </reaction>
    <physiologicalReaction direction="left-to-right" evidence="11">
        <dbReference type="Rhea" id="RHEA:42277"/>
    </physiologicalReaction>
</comment>
<keyword evidence="4 14" id="KW-0808">Transferase</keyword>
<dbReference type="NCBIfam" id="NF006829">
    <property type="entry name" value="PRK09352.1"/>
    <property type="match status" value="1"/>
</dbReference>
<keyword evidence="3 14" id="KW-0444">Lipid biosynthesis</keyword>
<dbReference type="GO" id="GO:0005737">
    <property type="term" value="C:cytoplasm"/>
    <property type="evidence" value="ECO:0007669"/>
    <property type="project" value="UniProtKB-SubCell"/>
</dbReference>
<organism evidence="17 18">
    <name type="scientific">Hyella patelloides LEGE 07179</name>
    <dbReference type="NCBI Taxonomy" id="945734"/>
    <lineage>
        <taxon>Bacteria</taxon>
        <taxon>Bacillati</taxon>
        <taxon>Cyanobacteriota</taxon>
        <taxon>Cyanophyceae</taxon>
        <taxon>Pleurocapsales</taxon>
        <taxon>Hyellaceae</taxon>
        <taxon>Hyella</taxon>
    </lineage>
</organism>
<evidence type="ECO:0000259" key="15">
    <source>
        <dbReference type="Pfam" id="PF08541"/>
    </source>
</evidence>
<evidence type="ECO:0000256" key="10">
    <source>
        <dbReference type="ARBA" id="ARBA00051096"/>
    </source>
</evidence>
<evidence type="ECO:0000256" key="14">
    <source>
        <dbReference type="HAMAP-Rule" id="MF_01815"/>
    </source>
</evidence>
<dbReference type="RefSeq" id="WP_186376154.1">
    <property type="nucleotide sequence ID" value="NZ_LR214014.1"/>
</dbReference>
<dbReference type="GO" id="GO:0033818">
    <property type="term" value="F:beta-ketoacyl-acyl-carrier-protein synthase III activity"/>
    <property type="evidence" value="ECO:0007669"/>
    <property type="project" value="UniProtKB-UniRule"/>
</dbReference>
<evidence type="ECO:0000256" key="2">
    <source>
        <dbReference type="ARBA" id="ARBA00008642"/>
    </source>
</evidence>
<dbReference type="SUPFAM" id="SSF53901">
    <property type="entry name" value="Thiolase-like"/>
    <property type="match status" value="1"/>
</dbReference>
<feature type="domain" description="Beta-ketoacyl-[acyl-carrier-protein] synthase III N-terminal" evidence="16">
    <location>
        <begin position="110"/>
        <end position="177"/>
    </location>
</feature>
<evidence type="ECO:0000256" key="1">
    <source>
        <dbReference type="ARBA" id="ARBA00005194"/>
    </source>
</evidence>
<evidence type="ECO:0000313" key="17">
    <source>
        <dbReference type="EMBL" id="VEP14571.1"/>
    </source>
</evidence>
<dbReference type="InterPro" id="IPR004655">
    <property type="entry name" value="FabH"/>
</dbReference>
<keyword evidence="7 14" id="KW-0275">Fatty acid biosynthesis</keyword>
<proteinExistence type="inferred from homology"/>
<reference evidence="17 18" key="1">
    <citation type="submission" date="2019-01" db="EMBL/GenBank/DDBJ databases">
        <authorList>
            <person name="Brito A."/>
        </authorList>
    </citation>
    <scope>NUCLEOTIDE SEQUENCE [LARGE SCALE GENOMIC DNA]</scope>
    <source>
        <strain evidence="17">1</strain>
    </source>
</reference>
<dbReference type="Proteomes" id="UP000320055">
    <property type="component" value="Unassembled WGS sequence"/>
</dbReference>
<dbReference type="EMBL" id="CAACVJ010000192">
    <property type="protein sequence ID" value="VEP14571.1"/>
    <property type="molecule type" value="Genomic_DNA"/>
</dbReference>
<comment type="domain">
    <text evidence="14">The last Arg residue of the ACP-binding site is essential for the weak association between ACP/AcpP and FabH.</text>
</comment>
<dbReference type="Gene3D" id="3.40.47.10">
    <property type="match status" value="1"/>
</dbReference>
<dbReference type="InterPro" id="IPR013747">
    <property type="entry name" value="ACP_syn_III_C"/>
</dbReference>
<protein>
    <recommendedName>
        <fullName evidence="14">Beta-ketoacyl-[acyl-carrier-protein] synthase III</fullName>
        <shortName evidence="14">Beta-ketoacyl-ACP synthase III</shortName>
        <shortName evidence="14">KAS III</shortName>
        <ecNumber evidence="14">2.3.1.180</ecNumber>
    </recommendedName>
    <alternativeName>
        <fullName evidence="14">3-oxoacyl-[acyl-carrier-protein] synthase 3</fullName>
    </alternativeName>
    <alternativeName>
        <fullName evidence="14">3-oxoacyl-[acyl-carrier-protein] synthase III</fullName>
    </alternativeName>
</protein>